<proteinExistence type="predicted"/>
<keyword evidence="2" id="KW-0645">Protease</keyword>
<dbReference type="GO" id="GO:0008237">
    <property type="term" value="F:metallopeptidase activity"/>
    <property type="evidence" value="ECO:0007669"/>
    <property type="project" value="UniProtKB-KW"/>
</dbReference>
<dbReference type="EMBL" id="CBSY010000048">
    <property type="protein sequence ID" value="CDH18648.1"/>
    <property type="molecule type" value="Genomic_DNA"/>
</dbReference>
<dbReference type="Proteomes" id="UP000028500">
    <property type="component" value="Unassembled WGS sequence"/>
</dbReference>
<evidence type="ECO:0000313" key="2">
    <source>
        <dbReference type="EMBL" id="CDH18648.1"/>
    </source>
</evidence>
<reference evidence="2" key="1">
    <citation type="submission" date="2013-07" db="EMBL/GenBank/DDBJ databases">
        <title>Sub-species coevolution in mutualistic symbiosis.</title>
        <authorList>
            <person name="Murfin K."/>
            <person name="Klassen J."/>
            <person name="Lee M."/>
            <person name="Forst S."/>
            <person name="Stock P."/>
            <person name="Goodrich-Blair H."/>
        </authorList>
    </citation>
    <scope>NUCLEOTIDE SEQUENCE [LARGE SCALE GENOMIC DNA]</scope>
    <source>
        <strain evidence="2">Kraussei Quebec</strain>
    </source>
</reference>
<dbReference type="InterPro" id="IPR032475">
    <property type="entry name" value="Protealysin_N_PP"/>
</dbReference>
<dbReference type="AlphaFoldDB" id="A0A077PCC1"/>
<dbReference type="Gene3D" id="3.10.170.10">
    <property type="match status" value="1"/>
</dbReference>
<evidence type="ECO:0000259" key="1">
    <source>
        <dbReference type="Pfam" id="PF16485"/>
    </source>
</evidence>
<sequence length="73" mass="8540">MRNSKIDKYNIIPPYLLEYIANNCDENDKECTLRTLEHVNSLMKKSAKEEKVSQPENNLSVDKKKITKLDDLQ</sequence>
<comment type="caution">
    <text evidence="2">The sequence shown here is derived from an EMBL/GenBank/DDBJ whole genome shotgun (WGS) entry which is preliminary data.</text>
</comment>
<dbReference type="OrthoDB" id="6445763at2"/>
<protein>
    <submittedName>
        <fullName evidence="2">Putative extracellular metalloprotease</fullName>
    </submittedName>
</protein>
<dbReference type="GO" id="GO:0006508">
    <property type="term" value="P:proteolysis"/>
    <property type="evidence" value="ECO:0007669"/>
    <property type="project" value="UniProtKB-KW"/>
</dbReference>
<dbReference type="HOGENOM" id="CLU_2848859_0_0_6"/>
<name>A0A077PCC1_XENBV</name>
<organism evidence="2 3">
    <name type="scientific">Xenorhabdus bovienii str. kraussei Quebec</name>
    <dbReference type="NCBI Taxonomy" id="1398203"/>
    <lineage>
        <taxon>Bacteria</taxon>
        <taxon>Pseudomonadati</taxon>
        <taxon>Pseudomonadota</taxon>
        <taxon>Gammaproteobacteria</taxon>
        <taxon>Enterobacterales</taxon>
        <taxon>Morganellaceae</taxon>
        <taxon>Xenorhabdus</taxon>
    </lineage>
</organism>
<evidence type="ECO:0000313" key="3">
    <source>
        <dbReference type="Proteomes" id="UP000028500"/>
    </source>
</evidence>
<dbReference type="Pfam" id="PF16485">
    <property type="entry name" value="PLN_propep"/>
    <property type="match status" value="1"/>
</dbReference>
<feature type="domain" description="Protealysin N-terminal propeptide" evidence="1">
    <location>
        <begin position="9"/>
        <end position="49"/>
    </location>
</feature>
<dbReference type="RefSeq" id="WP_038246198.1">
    <property type="nucleotide sequence ID" value="NZ_CAWLZI010000133.1"/>
</dbReference>
<keyword evidence="3" id="KW-1185">Reference proteome</keyword>
<accession>A0A077PCC1</accession>
<keyword evidence="2" id="KW-0482">Metalloprotease</keyword>
<gene>
    <name evidence="2" type="ORF">XBKQ1_1410026</name>
</gene>
<keyword evidence="2" id="KW-0378">Hydrolase</keyword>